<dbReference type="InterPro" id="IPR050509">
    <property type="entry name" value="CoA-transferase_III"/>
</dbReference>
<dbReference type="OrthoDB" id="9058532at2"/>
<dbReference type="InterPro" id="IPR044855">
    <property type="entry name" value="CoA-Trfase_III_dom3_sf"/>
</dbReference>
<evidence type="ECO:0000313" key="2">
    <source>
        <dbReference type="Proteomes" id="UP000253769"/>
    </source>
</evidence>
<dbReference type="Pfam" id="PF02515">
    <property type="entry name" value="CoA_transf_3"/>
    <property type="match status" value="1"/>
</dbReference>
<dbReference type="AlphaFoldDB" id="A0A369WS71"/>
<dbReference type="GO" id="GO:0016740">
    <property type="term" value="F:transferase activity"/>
    <property type="evidence" value="ECO:0007669"/>
    <property type="project" value="UniProtKB-KW"/>
</dbReference>
<accession>A0A369WS71</accession>
<dbReference type="EMBL" id="QQOH01000001">
    <property type="protein sequence ID" value="RDE24401.1"/>
    <property type="molecule type" value="Genomic_DNA"/>
</dbReference>
<dbReference type="RefSeq" id="WP_114693988.1">
    <property type="nucleotide sequence ID" value="NZ_QQOH01000001.1"/>
</dbReference>
<keyword evidence="1" id="KW-0808">Transferase</keyword>
<dbReference type="Proteomes" id="UP000253769">
    <property type="component" value="Unassembled WGS sequence"/>
</dbReference>
<dbReference type="SUPFAM" id="SSF89796">
    <property type="entry name" value="CoA-transferase family III (CaiB/BaiF)"/>
    <property type="match status" value="1"/>
</dbReference>
<dbReference type="PANTHER" id="PTHR48228">
    <property type="entry name" value="SUCCINYL-COA--D-CITRAMALATE COA-TRANSFERASE"/>
    <property type="match status" value="1"/>
</dbReference>
<comment type="caution">
    <text evidence="1">The sequence shown here is derived from an EMBL/GenBank/DDBJ whole genome shotgun (WGS) entry which is preliminary data.</text>
</comment>
<proteinExistence type="predicted"/>
<gene>
    <name evidence="1" type="ORF">DV711_02090</name>
</gene>
<sequence length="384" mass="40825">MAKGPLEGVKVVEIAGIGPAPCAGMMLADMGAEVVLVERKVASANAAGVLPDGEGQAIYNRGKRSIAVDLKAAAGVAVVLDLIADADILIEGFRPGVMERLGLGPQVALQRNPKLVYGRLTGWGQTGPLAQAAGHDPNYIALSGALWYGGSAQREPTAPLTLVGDLGGGTMMLLWGVMCALHQARAGGEGQVVDAAITDGSAYLSSLLWMMYNTGQIRDQLGAGWADGAAPWNGTYRCADGEFITLCALEPQFYQELLQRLELDREPLFEKQWDRKAWPEARARLEQRLATQTRDQWCELLEGTDACFAPVLSFAEAPLHPHNVARQTFSSVNGVTQPNPAPKLGSHQPQLGVPPRCGEHSKQVLENAGYAADQVAALLTEGVI</sequence>
<name>A0A369WS71_9GAMM</name>
<reference evidence="1 2" key="1">
    <citation type="submission" date="2018-07" db="EMBL/GenBank/DDBJ databases">
        <title>Motiliproteus coralliicola sp. nov., a bacterium isolated from Coral.</title>
        <authorList>
            <person name="Wang G."/>
        </authorList>
    </citation>
    <scope>NUCLEOTIDE SEQUENCE [LARGE SCALE GENOMIC DNA]</scope>
    <source>
        <strain evidence="1 2">C34</strain>
    </source>
</reference>
<dbReference type="InterPro" id="IPR003673">
    <property type="entry name" value="CoA-Trfase_fam_III"/>
</dbReference>
<dbReference type="Gene3D" id="3.40.50.10540">
    <property type="entry name" value="Crotonobetainyl-coa:carnitine coa-transferase, domain 1"/>
    <property type="match status" value="1"/>
</dbReference>
<dbReference type="InterPro" id="IPR023606">
    <property type="entry name" value="CoA-Trfase_III_dom_1_sf"/>
</dbReference>
<keyword evidence="2" id="KW-1185">Reference proteome</keyword>
<evidence type="ECO:0000313" key="1">
    <source>
        <dbReference type="EMBL" id="RDE24401.1"/>
    </source>
</evidence>
<dbReference type="Gene3D" id="3.30.1540.10">
    <property type="entry name" value="formyl-coa transferase, domain 3"/>
    <property type="match status" value="1"/>
</dbReference>
<protein>
    <submittedName>
        <fullName evidence="1">CoA transferase</fullName>
    </submittedName>
</protein>
<organism evidence="1 2">
    <name type="scientific">Motiliproteus coralliicola</name>
    <dbReference type="NCBI Taxonomy" id="2283196"/>
    <lineage>
        <taxon>Bacteria</taxon>
        <taxon>Pseudomonadati</taxon>
        <taxon>Pseudomonadota</taxon>
        <taxon>Gammaproteobacteria</taxon>
        <taxon>Oceanospirillales</taxon>
        <taxon>Oceanospirillaceae</taxon>
        <taxon>Motiliproteus</taxon>
    </lineage>
</organism>
<dbReference type="PANTHER" id="PTHR48228:SF5">
    <property type="entry name" value="ALPHA-METHYLACYL-COA RACEMASE"/>
    <property type="match status" value="1"/>
</dbReference>